<proteinExistence type="predicted"/>
<dbReference type="PANTHER" id="PTHR22981">
    <property type="entry name" value="3-HYDROXYISOBUTYRATE DEHYDROGENASE-RELATED"/>
    <property type="match status" value="1"/>
</dbReference>
<dbReference type="RefSeq" id="WP_310929662.1">
    <property type="nucleotide sequence ID" value="NZ_JAMQOQ010000004.1"/>
</dbReference>
<evidence type="ECO:0000259" key="3">
    <source>
        <dbReference type="Pfam" id="PF03446"/>
    </source>
</evidence>
<dbReference type="SUPFAM" id="SSF48179">
    <property type="entry name" value="6-phosphogluconate dehydrogenase C-terminal domain-like"/>
    <property type="match status" value="1"/>
</dbReference>
<evidence type="ECO:0000259" key="4">
    <source>
        <dbReference type="Pfam" id="PF14833"/>
    </source>
</evidence>
<dbReference type="PIRSF" id="PIRSF000103">
    <property type="entry name" value="HIBADH"/>
    <property type="match status" value="1"/>
</dbReference>
<dbReference type="Gene3D" id="1.10.1040.10">
    <property type="entry name" value="N-(1-d-carboxylethyl)-l-norvaline Dehydrogenase, domain 2"/>
    <property type="match status" value="1"/>
</dbReference>
<feature type="domain" description="6-phosphogluconate dehydrogenase NADP-binding" evidence="3">
    <location>
        <begin position="3"/>
        <end position="154"/>
    </location>
</feature>
<reference evidence="5 6" key="1">
    <citation type="submission" date="2022-06" db="EMBL/GenBank/DDBJ databases">
        <title>Halogeometricum sp. a new haloarchaeum isolate from saline soil.</title>
        <authorList>
            <person name="Strakova D."/>
            <person name="Galisteo C."/>
            <person name="Sanchez-Porro C."/>
            <person name="Ventosa A."/>
        </authorList>
    </citation>
    <scope>NUCLEOTIDE SEQUENCE [LARGE SCALE GENOMIC DNA]</scope>
    <source>
        <strain evidence="6">S3BR25-2</strain>
    </source>
</reference>
<comment type="caution">
    <text evidence="5">The sequence shown here is derived from an EMBL/GenBank/DDBJ whole genome shotgun (WGS) entry which is preliminary data.</text>
</comment>
<dbReference type="Pfam" id="PF03446">
    <property type="entry name" value="NAD_binding_2"/>
    <property type="match status" value="1"/>
</dbReference>
<dbReference type="SUPFAM" id="SSF51735">
    <property type="entry name" value="NAD(P)-binding Rossmann-fold domains"/>
    <property type="match status" value="1"/>
</dbReference>
<evidence type="ECO:0000313" key="5">
    <source>
        <dbReference type="EMBL" id="MDS0295712.1"/>
    </source>
</evidence>
<name>A0ABU2G4I9_9EURY</name>
<dbReference type="InterPro" id="IPR015815">
    <property type="entry name" value="HIBADH-related"/>
</dbReference>
<dbReference type="InterPro" id="IPR008927">
    <property type="entry name" value="6-PGluconate_DH-like_C_sf"/>
</dbReference>
<dbReference type="InterPro" id="IPR013328">
    <property type="entry name" value="6PGD_dom2"/>
</dbReference>
<accession>A0ABU2G4I9</accession>
<dbReference type="PANTHER" id="PTHR22981:SF84">
    <property type="entry name" value="3-HYDROXYISOBUTYRATE DEHYDROGENASE"/>
    <property type="match status" value="1"/>
</dbReference>
<dbReference type="Gene3D" id="3.40.50.720">
    <property type="entry name" value="NAD(P)-binding Rossmann-like Domain"/>
    <property type="match status" value="1"/>
</dbReference>
<protein>
    <submittedName>
        <fullName evidence="5">NAD(P)-dependent oxidoreductase</fullName>
    </submittedName>
</protein>
<dbReference type="Proteomes" id="UP001254813">
    <property type="component" value="Unassembled WGS sequence"/>
</dbReference>
<dbReference type="InterPro" id="IPR036291">
    <property type="entry name" value="NAD(P)-bd_dom_sf"/>
</dbReference>
<dbReference type="Pfam" id="PF14833">
    <property type="entry name" value="NAD_binding_11"/>
    <property type="match status" value="1"/>
</dbReference>
<keyword evidence="2" id="KW-0520">NAD</keyword>
<dbReference type="EMBL" id="JAMQOQ010000004">
    <property type="protein sequence ID" value="MDS0295712.1"/>
    <property type="molecule type" value="Genomic_DNA"/>
</dbReference>
<feature type="domain" description="3-hydroxyisobutyrate dehydrogenase-like NAD-binding" evidence="4">
    <location>
        <begin position="163"/>
        <end position="276"/>
    </location>
</feature>
<keyword evidence="6" id="KW-1185">Reference proteome</keyword>
<evidence type="ECO:0000256" key="2">
    <source>
        <dbReference type="ARBA" id="ARBA00023027"/>
    </source>
</evidence>
<gene>
    <name evidence="5" type="ORF">NDI79_16180</name>
</gene>
<sequence length="288" mass="30870">MDRIGLVGAGYIGTEFLDRLLPDREVTVYDVDDERVEEAVDRGATAADSPAAVAEATDAVVMAVPGSPEVEATMEGADGLAGSLSKGQLLVDATTTHPDTSRVCEDLCAEVGARFVEAPITGAAPREGYQMMVGGSEEHYAAATPLLDVLSDAHVRVGPVPDGTILKLGLQMRYAGRRALDAEIVEFARDNGVDPTLFAEFFGMDVAENFLTGDFTRDVEGLGARAIWDKDIGYARSVAHEEGTALPMNAVVHEAFRATRRLADDEEKDASALIRYWMALNGADDRYE</sequence>
<keyword evidence="1" id="KW-0560">Oxidoreductase</keyword>
<evidence type="ECO:0000313" key="6">
    <source>
        <dbReference type="Proteomes" id="UP001254813"/>
    </source>
</evidence>
<dbReference type="InterPro" id="IPR006115">
    <property type="entry name" value="6PGDH_NADP-bd"/>
</dbReference>
<dbReference type="InterPro" id="IPR029154">
    <property type="entry name" value="HIBADH-like_NADP-bd"/>
</dbReference>
<organism evidence="5 6">
    <name type="scientific">Halogeometricum luteum</name>
    <dbReference type="NCBI Taxonomy" id="2950537"/>
    <lineage>
        <taxon>Archaea</taxon>
        <taxon>Methanobacteriati</taxon>
        <taxon>Methanobacteriota</taxon>
        <taxon>Stenosarchaea group</taxon>
        <taxon>Halobacteria</taxon>
        <taxon>Halobacteriales</taxon>
        <taxon>Haloferacaceae</taxon>
        <taxon>Halogeometricum</taxon>
    </lineage>
</organism>
<evidence type="ECO:0000256" key="1">
    <source>
        <dbReference type="ARBA" id="ARBA00023002"/>
    </source>
</evidence>